<comment type="caution">
    <text evidence="2">The sequence shown here is derived from an EMBL/GenBank/DDBJ whole genome shotgun (WGS) entry which is preliminary data.</text>
</comment>
<keyword evidence="3" id="KW-1185">Reference proteome</keyword>
<gene>
    <name evidence="2" type="ORF">MCQ_00932</name>
</gene>
<name>J1J4C8_9HYPH</name>
<dbReference type="EMBL" id="AILU01000029">
    <property type="protein sequence ID" value="EJF78987.1"/>
    <property type="molecule type" value="Genomic_DNA"/>
</dbReference>
<organism evidence="2 3">
    <name type="scientific">Candidatus Bartonella washoeensis Sb944nv</name>
    <dbReference type="NCBI Taxonomy" id="1094563"/>
    <lineage>
        <taxon>Bacteria</taxon>
        <taxon>Pseudomonadati</taxon>
        <taxon>Pseudomonadota</taxon>
        <taxon>Alphaproteobacteria</taxon>
        <taxon>Hyphomicrobiales</taxon>
        <taxon>Bartonellaceae</taxon>
        <taxon>Bartonella</taxon>
    </lineage>
</organism>
<dbReference type="AlphaFoldDB" id="J1J4C8"/>
<evidence type="ECO:0000313" key="3">
    <source>
        <dbReference type="Proteomes" id="UP000008947"/>
    </source>
</evidence>
<dbReference type="Proteomes" id="UP000008947">
    <property type="component" value="Unassembled WGS sequence"/>
</dbReference>
<evidence type="ECO:0000256" key="1">
    <source>
        <dbReference type="SAM" id="Coils"/>
    </source>
</evidence>
<sequence length="201" mass="23874">MSLVAVVISLMANVISFYAVHDSSKRVRRLRKELAEKNELIASQKALMEGQLTENEKKIQHLQQLQEEVQERLTEYGQRNPEKQECLMSYENLQVPEDVRALVREFVEKAPIIEDDRTQKILIQLMRDEQKKNEAIEIIEDFNRWFMEKQSVTVAEANKWDRVQYLSFLLMQPRPMTWGELAEKSPEEQHRYASCWKTVIY</sequence>
<dbReference type="HOGENOM" id="CLU_1324296_0_0_5"/>
<evidence type="ECO:0000313" key="2">
    <source>
        <dbReference type="EMBL" id="EJF78987.1"/>
    </source>
</evidence>
<dbReference type="PATRIC" id="fig|1094563.3.peg.1057"/>
<reference evidence="2 3" key="1">
    <citation type="submission" date="2012-03" db="EMBL/GenBank/DDBJ databases">
        <title>The Genome Sequence of Bartonella washoensis Sb944nv.</title>
        <authorList>
            <consortium name="The Broad Institute Genome Sequencing Platform"/>
            <consortium name="The Broad Institute Genome Sequencing Center for Infectious Disease"/>
            <person name="Feldgarden M."/>
            <person name="Kirby J."/>
            <person name="Kosoy M."/>
            <person name="Birtles R."/>
            <person name="Probert W.S."/>
            <person name="Chiaraviglio L."/>
            <person name="Young S.K."/>
            <person name="Zeng Q."/>
            <person name="Gargeya S."/>
            <person name="Fitzgerald M."/>
            <person name="Haas B."/>
            <person name="Abouelleil A."/>
            <person name="Alvarado L."/>
            <person name="Arachchi H.M."/>
            <person name="Berlin A."/>
            <person name="Chapman S.B."/>
            <person name="Gearin G."/>
            <person name="Goldberg J."/>
            <person name="Griggs A."/>
            <person name="Gujja S."/>
            <person name="Hansen M."/>
            <person name="Heiman D."/>
            <person name="Howarth C."/>
            <person name="Larimer J."/>
            <person name="Lui A."/>
            <person name="MacDonald P.J.P."/>
            <person name="McCowen C."/>
            <person name="Montmayeur A."/>
            <person name="Murphy C."/>
            <person name="Neiman D."/>
            <person name="Pearson M."/>
            <person name="Priest M."/>
            <person name="Roberts A."/>
            <person name="Saif S."/>
            <person name="Shea T."/>
            <person name="Sisk P."/>
            <person name="Stolte C."/>
            <person name="Sykes S."/>
            <person name="Wortman J."/>
            <person name="Nusbaum C."/>
            <person name="Birren B."/>
        </authorList>
    </citation>
    <scope>NUCLEOTIDE SEQUENCE [LARGE SCALE GENOMIC DNA]</scope>
    <source>
        <strain evidence="2 3">Sb944nv</strain>
    </source>
</reference>
<proteinExistence type="predicted"/>
<accession>J1J4C8</accession>
<protein>
    <submittedName>
        <fullName evidence="2">Uncharacterized protein</fullName>
    </submittedName>
</protein>
<dbReference type="eggNOG" id="ENOG503141M">
    <property type="taxonomic scope" value="Bacteria"/>
</dbReference>
<keyword evidence="1" id="KW-0175">Coiled coil</keyword>
<feature type="coiled-coil region" evidence="1">
    <location>
        <begin position="20"/>
        <end position="79"/>
    </location>
</feature>